<evidence type="ECO:0008006" key="4">
    <source>
        <dbReference type="Google" id="ProtNLM"/>
    </source>
</evidence>
<dbReference type="EMBL" id="KB096742">
    <property type="protein sequence ID" value="ESO02191.1"/>
    <property type="molecule type" value="Genomic_DNA"/>
</dbReference>
<dbReference type="Proteomes" id="UP000015101">
    <property type="component" value="Unassembled WGS sequence"/>
</dbReference>
<dbReference type="KEGG" id="hro:HELRODRAFT_161432"/>
<dbReference type="RefSeq" id="XP_009019599.1">
    <property type="nucleotide sequence ID" value="XM_009021351.1"/>
</dbReference>
<protein>
    <recommendedName>
        <fullName evidence="4">Fibrous sheath-interacting protein 2</fullName>
    </recommendedName>
</protein>
<evidence type="ECO:0000313" key="1">
    <source>
        <dbReference type="EMBL" id="ESO02191.1"/>
    </source>
</evidence>
<reference evidence="2" key="3">
    <citation type="submission" date="2015-06" db="UniProtKB">
        <authorList>
            <consortium name="EnsemblMetazoa"/>
        </authorList>
    </citation>
    <scope>IDENTIFICATION</scope>
</reference>
<evidence type="ECO:0000313" key="3">
    <source>
        <dbReference type="Proteomes" id="UP000015101"/>
    </source>
</evidence>
<proteinExistence type="predicted"/>
<dbReference type="GeneID" id="20199168"/>
<accession>T1ERG8</accession>
<dbReference type="CTD" id="20199168"/>
<sequence length="338" mass="40452">MTSGNSKKMCQFDGVPPYYLPKWRYLSLDNKLPVRKSVLDGVLNLYLGDGNIGTSPWIKNKHLDFNLLDPLMLQQPCDREYDSLRDPYLKCYFANARHLRQLYKQGLITREGKTISCLREYNMYRAYIHATNLDIIRTLHVQNECEDTKRLVMTTLMKAKALPKEDYENQCGNNTLYRRYSDALRMEIKDICERAENEFETTPFFREYCEGERQSLLKFRQMLLNDIKKKALIRLQKLQQYEHNQTKFWKHWQKHTNSQVQNRADELVREHVLKYERCKNIKEYMDLSLYRQRKMGDVVQKGKEQHENKLKKSMRKVGQRVCLKSQRQYPLSATCPYS</sequence>
<dbReference type="InParanoid" id="T1ERG8"/>
<name>T1ERG8_HELRO</name>
<reference evidence="3" key="1">
    <citation type="submission" date="2012-12" db="EMBL/GenBank/DDBJ databases">
        <authorList>
            <person name="Hellsten U."/>
            <person name="Grimwood J."/>
            <person name="Chapman J.A."/>
            <person name="Shapiro H."/>
            <person name="Aerts A."/>
            <person name="Otillar R.P."/>
            <person name="Terry A.Y."/>
            <person name="Boore J.L."/>
            <person name="Simakov O."/>
            <person name="Marletaz F."/>
            <person name="Cho S.-J."/>
            <person name="Edsinger-Gonzales E."/>
            <person name="Havlak P."/>
            <person name="Kuo D.-H."/>
            <person name="Larsson T."/>
            <person name="Lv J."/>
            <person name="Arendt D."/>
            <person name="Savage R."/>
            <person name="Osoegawa K."/>
            <person name="de Jong P."/>
            <person name="Lindberg D.R."/>
            <person name="Seaver E.C."/>
            <person name="Weisblat D.A."/>
            <person name="Putnam N.H."/>
            <person name="Grigoriev I.V."/>
            <person name="Rokhsar D.S."/>
        </authorList>
    </citation>
    <scope>NUCLEOTIDE SEQUENCE</scope>
</reference>
<dbReference type="EnsemblMetazoa" id="HelroT161432">
    <property type="protein sequence ID" value="HelroP161432"/>
    <property type="gene ID" value="HelroG161432"/>
</dbReference>
<dbReference type="HOGENOM" id="CLU_822028_0_0_1"/>
<dbReference type="OrthoDB" id="8197715at2759"/>
<reference evidence="1 3" key="2">
    <citation type="journal article" date="2013" name="Nature">
        <title>Insights into bilaterian evolution from three spiralian genomes.</title>
        <authorList>
            <person name="Simakov O."/>
            <person name="Marletaz F."/>
            <person name="Cho S.J."/>
            <person name="Edsinger-Gonzales E."/>
            <person name="Havlak P."/>
            <person name="Hellsten U."/>
            <person name="Kuo D.H."/>
            <person name="Larsson T."/>
            <person name="Lv J."/>
            <person name="Arendt D."/>
            <person name="Savage R."/>
            <person name="Osoegawa K."/>
            <person name="de Jong P."/>
            <person name="Grimwood J."/>
            <person name="Chapman J.A."/>
            <person name="Shapiro H."/>
            <person name="Aerts A."/>
            <person name="Otillar R.P."/>
            <person name="Terry A.Y."/>
            <person name="Boore J.L."/>
            <person name="Grigoriev I.V."/>
            <person name="Lindberg D.R."/>
            <person name="Seaver E.C."/>
            <person name="Weisblat D.A."/>
            <person name="Putnam N.H."/>
            <person name="Rokhsar D.S."/>
        </authorList>
    </citation>
    <scope>NUCLEOTIDE SEQUENCE</scope>
</reference>
<organism evidence="2 3">
    <name type="scientific">Helobdella robusta</name>
    <name type="common">Californian leech</name>
    <dbReference type="NCBI Taxonomy" id="6412"/>
    <lineage>
        <taxon>Eukaryota</taxon>
        <taxon>Metazoa</taxon>
        <taxon>Spiralia</taxon>
        <taxon>Lophotrochozoa</taxon>
        <taxon>Annelida</taxon>
        <taxon>Clitellata</taxon>
        <taxon>Hirudinea</taxon>
        <taxon>Rhynchobdellida</taxon>
        <taxon>Glossiphoniidae</taxon>
        <taxon>Helobdella</taxon>
    </lineage>
</organism>
<dbReference type="AlphaFoldDB" id="T1ERG8"/>
<keyword evidence="3" id="KW-1185">Reference proteome</keyword>
<dbReference type="EMBL" id="AMQM01000819">
    <property type="status" value="NOT_ANNOTATED_CDS"/>
    <property type="molecule type" value="Genomic_DNA"/>
</dbReference>
<evidence type="ECO:0000313" key="2">
    <source>
        <dbReference type="EnsemblMetazoa" id="HelroP161432"/>
    </source>
</evidence>
<gene>
    <name evidence="2" type="primary">20199168</name>
    <name evidence="1" type="ORF">HELRODRAFT_161432</name>
</gene>